<comment type="caution">
    <text evidence="1">The sequence shown here is derived from an EMBL/GenBank/DDBJ whole genome shotgun (WGS) entry which is preliminary data.</text>
</comment>
<dbReference type="AlphaFoldDB" id="A0AAE0K7X0"/>
<reference evidence="1" key="2">
    <citation type="submission" date="2023-06" db="EMBL/GenBank/DDBJ databases">
        <authorList>
            <consortium name="Lawrence Berkeley National Laboratory"/>
            <person name="Haridas S."/>
            <person name="Hensen N."/>
            <person name="Bonometti L."/>
            <person name="Westerberg I."/>
            <person name="Brannstrom I.O."/>
            <person name="Guillou S."/>
            <person name="Cros-Aarteil S."/>
            <person name="Calhoun S."/>
            <person name="Kuo A."/>
            <person name="Mondo S."/>
            <person name="Pangilinan J."/>
            <person name="Riley R."/>
            <person name="Labutti K."/>
            <person name="Andreopoulos B."/>
            <person name="Lipzen A."/>
            <person name="Chen C."/>
            <person name="Yanf M."/>
            <person name="Daum C."/>
            <person name="Ng V."/>
            <person name="Clum A."/>
            <person name="Steindorff A."/>
            <person name="Ohm R."/>
            <person name="Martin F."/>
            <person name="Silar P."/>
            <person name="Natvig D."/>
            <person name="Lalanne C."/>
            <person name="Gautier V."/>
            <person name="Ament-Velasquez S.L."/>
            <person name="Kruys A."/>
            <person name="Hutchinson M.I."/>
            <person name="Powell A.J."/>
            <person name="Barry K."/>
            <person name="Miller A.N."/>
            <person name="Grigoriev I.V."/>
            <person name="Debuchy R."/>
            <person name="Gladieux P."/>
            <person name="Thoren M.H."/>
            <person name="Johannesson H."/>
        </authorList>
    </citation>
    <scope>NUCLEOTIDE SEQUENCE</scope>
    <source>
        <strain evidence="1">CBS 958.72</strain>
    </source>
</reference>
<gene>
    <name evidence="1" type="ORF">B0T24DRAFT_706756</name>
</gene>
<keyword evidence="2" id="KW-1185">Reference proteome</keyword>
<organism evidence="1 2">
    <name type="scientific">Lasiosphaeria ovina</name>
    <dbReference type="NCBI Taxonomy" id="92902"/>
    <lineage>
        <taxon>Eukaryota</taxon>
        <taxon>Fungi</taxon>
        <taxon>Dikarya</taxon>
        <taxon>Ascomycota</taxon>
        <taxon>Pezizomycotina</taxon>
        <taxon>Sordariomycetes</taxon>
        <taxon>Sordariomycetidae</taxon>
        <taxon>Sordariales</taxon>
        <taxon>Lasiosphaeriaceae</taxon>
        <taxon>Lasiosphaeria</taxon>
    </lineage>
</organism>
<name>A0AAE0K7X0_9PEZI</name>
<evidence type="ECO:0000313" key="2">
    <source>
        <dbReference type="Proteomes" id="UP001287356"/>
    </source>
</evidence>
<proteinExistence type="predicted"/>
<dbReference type="EMBL" id="JAULSN010000005">
    <property type="protein sequence ID" value="KAK3371706.1"/>
    <property type="molecule type" value="Genomic_DNA"/>
</dbReference>
<sequence>MPEFSEAFVACIAQALRTAQVPNVLWGHCLLNVHGVPSVIMSVDFVVRDDCLDVGAEAIGHVKGVAPCPDPAACPSSSPTRPTPPPSFHVHCEDSELVAGLYLQSDTLVFLPPLDHSLLHPTKLELPPHFVLASDQAVLPPWRPGRGTGLFKSSRDLIVVPKSHILLEAYMRLYARDFGKPVGNFGMAMICYLEGYVDLDGLLDIQQLPGPLKTLYVELRDGRKPVRQWTNELRDALALPELNRFQFEKC</sequence>
<evidence type="ECO:0000313" key="1">
    <source>
        <dbReference type="EMBL" id="KAK3371706.1"/>
    </source>
</evidence>
<accession>A0AAE0K7X0</accession>
<reference evidence="1" key="1">
    <citation type="journal article" date="2023" name="Mol. Phylogenet. Evol.">
        <title>Genome-scale phylogeny and comparative genomics of the fungal order Sordariales.</title>
        <authorList>
            <person name="Hensen N."/>
            <person name="Bonometti L."/>
            <person name="Westerberg I."/>
            <person name="Brannstrom I.O."/>
            <person name="Guillou S."/>
            <person name="Cros-Aarteil S."/>
            <person name="Calhoun S."/>
            <person name="Haridas S."/>
            <person name="Kuo A."/>
            <person name="Mondo S."/>
            <person name="Pangilinan J."/>
            <person name="Riley R."/>
            <person name="LaButti K."/>
            <person name="Andreopoulos B."/>
            <person name="Lipzen A."/>
            <person name="Chen C."/>
            <person name="Yan M."/>
            <person name="Daum C."/>
            <person name="Ng V."/>
            <person name="Clum A."/>
            <person name="Steindorff A."/>
            <person name="Ohm R.A."/>
            <person name="Martin F."/>
            <person name="Silar P."/>
            <person name="Natvig D.O."/>
            <person name="Lalanne C."/>
            <person name="Gautier V."/>
            <person name="Ament-Velasquez S.L."/>
            <person name="Kruys A."/>
            <person name="Hutchinson M.I."/>
            <person name="Powell A.J."/>
            <person name="Barry K."/>
            <person name="Miller A.N."/>
            <person name="Grigoriev I.V."/>
            <person name="Debuchy R."/>
            <person name="Gladieux P."/>
            <person name="Hiltunen Thoren M."/>
            <person name="Johannesson H."/>
        </authorList>
    </citation>
    <scope>NUCLEOTIDE SEQUENCE</scope>
    <source>
        <strain evidence="1">CBS 958.72</strain>
    </source>
</reference>
<protein>
    <submittedName>
        <fullName evidence="1">Uncharacterized protein</fullName>
    </submittedName>
</protein>
<dbReference type="Proteomes" id="UP001287356">
    <property type="component" value="Unassembled WGS sequence"/>
</dbReference>